<dbReference type="Gene3D" id="3.40.250.10">
    <property type="entry name" value="Rhodanese-like domain"/>
    <property type="match status" value="1"/>
</dbReference>
<dbReference type="AlphaFoldDB" id="A0A4P2VXC0"/>
<evidence type="ECO:0000313" key="3">
    <source>
        <dbReference type="Proteomes" id="UP000291236"/>
    </source>
</evidence>
<dbReference type="PROSITE" id="PS50206">
    <property type="entry name" value="RHODANESE_3"/>
    <property type="match status" value="1"/>
</dbReference>
<dbReference type="InterPro" id="IPR050229">
    <property type="entry name" value="GlpE_sulfurtransferase"/>
</dbReference>
<dbReference type="InterPro" id="IPR001763">
    <property type="entry name" value="Rhodanese-like_dom"/>
</dbReference>
<evidence type="ECO:0000259" key="1">
    <source>
        <dbReference type="PROSITE" id="PS50206"/>
    </source>
</evidence>
<keyword evidence="3" id="KW-1185">Reference proteome</keyword>
<evidence type="ECO:0000313" key="2">
    <source>
        <dbReference type="EMBL" id="BBH53642.1"/>
    </source>
</evidence>
<sequence>MKINCREFTQMYKSADKNKSTLLDVRNNEEVQNGSLPWSLHIPIVDLEFRYLEIPSDNEVFIYCKSGGRAEKAEMFLTHKGFKKTRYASPGGYEELKELF</sequence>
<organism evidence="2 3">
    <name type="scientific">Fluviispira sanaruensis</name>
    <dbReference type="NCBI Taxonomy" id="2493639"/>
    <lineage>
        <taxon>Bacteria</taxon>
        <taxon>Pseudomonadati</taxon>
        <taxon>Bdellovibrionota</taxon>
        <taxon>Oligoflexia</taxon>
        <taxon>Silvanigrellales</taxon>
        <taxon>Silvanigrellaceae</taxon>
        <taxon>Fluviispira</taxon>
    </lineage>
</organism>
<feature type="domain" description="Rhodanese" evidence="1">
    <location>
        <begin position="16"/>
        <end position="98"/>
    </location>
</feature>
<accession>A0A4P2VXC0</accession>
<dbReference type="InterPro" id="IPR036873">
    <property type="entry name" value="Rhodanese-like_dom_sf"/>
</dbReference>
<protein>
    <recommendedName>
        <fullName evidence="1">Rhodanese domain-containing protein</fullName>
    </recommendedName>
</protein>
<dbReference type="PANTHER" id="PTHR43031:SF16">
    <property type="entry name" value="OXIDOREDUCTASE"/>
    <property type="match status" value="1"/>
</dbReference>
<dbReference type="OrthoDB" id="9814704at2"/>
<dbReference type="SMART" id="SM00450">
    <property type="entry name" value="RHOD"/>
    <property type="match status" value="1"/>
</dbReference>
<name>A0A4P2VXC0_FLUSA</name>
<dbReference type="EMBL" id="AP019368">
    <property type="protein sequence ID" value="BBH53642.1"/>
    <property type="molecule type" value="Genomic_DNA"/>
</dbReference>
<dbReference type="CDD" id="cd00158">
    <property type="entry name" value="RHOD"/>
    <property type="match status" value="1"/>
</dbReference>
<dbReference type="RefSeq" id="WP_130609913.1">
    <property type="nucleotide sequence ID" value="NZ_AP019368.1"/>
</dbReference>
<dbReference type="KEGG" id="sbf:JCM31447_20890"/>
<reference evidence="2 3" key="1">
    <citation type="submission" date="2018-12" db="EMBL/GenBank/DDBJ databases">
        <title>Rubrispira sanarue gen. nov., sp., nov., a member of the order Silvanigrellales, isolated from a brackish lake in Hamamatsu Japan.</title>
        <authorList>
            <person name="Maejima Y."/>
            <person name="Iino T."/>
            <person name="Muraguchi Y."/>
            <person name="Fukuda K."/>
            <person name="Nojiri H."/>
            <person name="Ohkuma M."/>
            <person name="Moriuchi R."/>
            <person name="Dohra H."/>
            <person name="Kimbara K."/>
            <person name="Shintani M."/>
        </authorList>
    </citation>
    <scope>NUCLEOTIDE SEQUENCE [LARGE SCALE GENOMIC DNA]</scope>
    <source>
        <strain evidence="2 3">RF1110005</strain>
    </source>
</reference>
<dbReference type="PANTHER" id="PTHR43031">
    <property type="entry name" value="FAD-DEPENDENT OXIDOREDUCTASE"/>
    <property type="match status" value="1"/>
</dbReference>
<dbReference type="Proteomes" id="UP000291236">
    <property type="component" value="Chromosome"/>
</dbReference>
<dbReference type="SUPFAM" id="SSF52821">
    <property type="entry name" value="Rhodanese/Cell cycle control phosphatase"/>
    <property type="match status" value="1"/>
</dbReference>
<gene>
    <name evidence="2" type="ORF">JCM31447_20890</name>
</gene>
<proteinExistence type="predicted"/>
<dbReference type="Pfam" id="PF00581">
    <property type="entry name" value="Rhodanese"/>
    <property type="match status" value="1"/>
</dbReference>